<dbReference type="Pfam" id="PF03235">
    <property type="entry name" value="GmrSD_N"/>
    <property type="match status" value="1"/>
</dbReference>
<sequence length="397" mass="45456">MPDNAQLQLVDGDRANIVDGQIEELQKITDYEIKEWPIGVLVEKFTNGRETDESEIFIPDYQREMVWSAKQQSRFIESILIKLPVPFIFAADVGQGDREGALEIIDGSQRIRTLDNFLSNRLQLVDLKKLTAAIGMRFSDLSKPRQMRFTRTTIRVIELTEKADEDARREMFDRLNSGGTKLTGMEVRRGVVDGPYMAFITECAAIANFKSLVPLSDRNAKRKEYEEFALRYFAYLNNYLAFQKSVDTFLTDYLKDKNKSFNDAEKQGMLDEFLRMLNFVSQYFPNGFKRVGYNTVPRIRFEAIAVGVSLALRENPALVPSEVLKWLDSKEFIKHTRSDASNSRPKLINRIHYVRDNLLGNKFEEDPETGEVEASANADAPPDEPDEEGTLQQGLFS</sequence>
<dbReference type="RefSeq" id="WP_280007213.1">
    <property type="nucleotide sequence ID" value="NZ_JAOCEK010000002.1"/>
</dbReference>
<accession>A0AA42TSQ7</accession>
<evidence type="ECO:0000313" key="3">
    <source>
        <dbReference type="EMBL" id="MDH1333495.1"/>
    </source>
</evidence>
<name>A0AA42TSQ7_9BURK</name>
<feature type="region of interest" description="Disordered" evidence="1">
    <location>
        <begin position="361"/>
        <end position="397"/>
    </location>
</feature>
<protein>
    <submittedName>
        <fullName evidence="3">DUF262 domain-containing protein</fullName>
    </submittedName>
</protein>
<dbReference type="PANTHER" id="PTHR39639:SF1">
    <property type="entry name" value="DUF262 DOMAIN-CONTAINING PROTEIN"/>
    <property type="match status" value="1"/>
</dbReference>
<gene>
    <name evidence="3" type="ORF">N5D63_04955</name>
</gene>
<proteinExistence type="predicted"/>
<dbReference type="Proteomes" id="UP001161065">
    <property type="component" value="Unassembled WGS sequence"/>
</dbReference>
<dbReference type="PANTHER" id="PTHR39639">
    <property type="entry name" value="CHROMOSOME 16, WHOLE GENOME SHOTGUN SEQUENCE"/>
    <property type="match status" value="1"/>
</dbReference>
<evidence type="ECO:0000259" key="2">
    <source>
        <dbReference type="Pfam" id="PF03235"/>
    </source>
</evidence>
<organism evidence="3 4">
    <name type="scientific">Comamonas thiooxydans</name>
    <dbReference type="NCBI Taxonomy" id="363952"/>
    <lineage>
        <taxon>Bacteria</taxon>
        <taxon>Pseudomonadati</taxon>
        <taxon>Pseudomonadota</taxon>
        <taxon>Betaproteobacteria</taxon>
        <taxon>Burkholderiales</taxon>
        <taxon>Comamonadaceae</taxon>
        <taxon>Comamonas</taxon>
    </lineage>
</organism>
<dbReference type="EMBL" id="JAOCEK010000002">
    <property type="protein sequence ID" value="MDH1333495.1"/>
    <property type="molecule type" value="Genomic_DNA"/>
</dbReference>
<reference evidence="3" key="1">
    <citation type="submission" date="2022-09" db="EMBL/GenBank/DDBJ databases">
        <title>Intensive care unit water sources are persistently colonized with multi-drug resistant bacteria and are the site of extensive horizontal gene transfer of antibiotic resistance genes.</title>
        <authorList>
            <person name="Diorio-Toth L."/>
        </authorList>
    </citation>
    <scope>NUCLEOTIDE SEQUENCE</scope>
    <source>
        <strain evidence="3">GD03832</strain>
    </source>
</reference>
<evidence type="ECO:0000256" key="1">
    <source>
        <dbReference type="SAM" id="MobiDB-lite"/>
    </source>
</evidence>
<feature type="domain" description="GmrSD restriction endonucleases N-terminal" evidence="2">
    <location>
        <begin position="52"/>
        <end position="189"/>
    </location>
</feature>
<dbReference type="AlphaFoldDB" id="A0AA42TSQ7"/>
<dbReference type="InterPro" id="IPR004919">
    <property type="entry name" value="GmrSD_N"/>
</dbReference>
<comment type="caution">
    <text evidence="3">The sequence shown here is derived from an EMBL/GenBank/DDBJ whole genome shotgun (WGS) entry which is preliminary data.</text>
</comment>
<evidence type="ECO:0000313" key="4">
    <source>
        <dbReference type="Proteomes" id="UP001161065"/>
    </source>
</evidence>